<dbReference type="PROSITE" id="PS50156">
    <property type="entry name" value="SSD"/>
    <property type="match status" value="2"/>
</dbReference>
<evidence type="ECO:0000256" key="6">
    <source>
        <dbReference type="SAM" id="Coils"/>
    </source>
</evidence>
<keyword evidence="6" id="KW-0175">Coiled coil</keyword>
<keyword evidence="3 7" id="KW-0812">Transmembrane</keyword>
<evidence type="ECO:0000256" key="2">
    <source>
        <dbReference type="ARBA" id="ARBA00022475"/>
    </source>
</evidence>
<protein>
    <submittedName>
        <fullName evidence="9">Efflux RND transporter permease subunit</fullName>
    </submittedName>
</protein>
<dbReference type="EMBL" id="JBHRTL010000029">
    <property type="protein sequence ID" value="MFC3156302.1"/>
    <property type="molecule type" value="Genomic_DNA"/>
</dbReference>
<dbReference type="RefSeq" id="WP_382417468.1">
    <property type="nucleotide sequence ID" value="NZ_AP031500.1"/>
</dbReference>
<evidence type="ECO:0000313" key="10">
    <source>
        <dbReference type="Proteomes" id="UP001595548"/>
    </source>
</evidence>
<dbReference type="PANTHER" id="PTHR33406:SF12">
    <property type="entry name" value="BLR2997 PROTEIN"/>
    <property type="match status" value="1"/>
</dbReference>
<keyword evidence="2" id="KW-1003">Cell membrane</keyword>
<evidence type="ECO:0000256" key="4">
    <source>
        <dbReference type="ARBA" id="ARBA00022989"/>
    </source>
</evidence>
<comment type="caution">
    <text evidence="9">The sequence shown here is derived from an EMBL/GenBank/DDBJ whole genome shotgun (WGS) entry which is preliminary data.</text>
</comment>
<evidence type="ECO:0000259" key="8">
    <source>
        <dbReference type="PROSITE" id="PS50156"/>
    </source>
</evidence>
<evidence type="ECO:0000256" key="5">
    <source>
        <dbReference type="ARBA" id="ARBA00023136"/>
    </source>
</evidence>
<feature type="domain" description="SSD" evidence="8">
    <location>
        <begin position="288"/>
        <end position="412"/>
    </location>
</feature>
<feature type="transmembrane region" description="Helical" evidence="7">
    <location>
        <begin position="311"/>
        <end position="333"/>
    </location>
</feature>
<feature type="transmembrane region" description="Helical" evidence="7">
    <location>
        <begin position="736"/>
        <end position="759"/>
    </location>
</feature>
<organism evidence="9 10">
    <name type="scientific">Gilvimarinus japonicus</name>
    <dbReference type="NCBI Taxonomy" id="1796469"/>
    <lineage>
        <taxon>Bacteria</taxon>
        <taxon>Pseudomonadati</taxon>
        <taxon>Pseudomonadota</taxon>
        <taxon>Gammaproteobacteria</taxon>
        <taxon>Cellvibrionales</taxon>
        <taxon>Cellvibrionaceae</taxon>
        <taxon>Gilvimarinus</taxon>
    </lineage>
</organism>
<feature type="transmembrane region" description="Helical" evidence="7">
    <location>
        <begin position="444"/>
        <end position="463"/>
    </location>
</feature>
<gene>
    <name evidence="9" type="ORF">ACFOEB_13910</name>
</gene>
<dbReference type="Proteomes" id="UP001595548">
    <property type="component" value="Unassembled WGS sequence"/>
</dbReference>
<feature type="transmembrane region" description="Helical" evidence="7">
    <location>
        <begin position="362"/>
        <end position="381"/>
    </location>
</feature>
<dbReference type="InterPro" id="IPR000731">
    <property type="entry name" value="SSD"/>
</dbReference>
<dbReference type="InterPro" id="IPR004869">
    <property type="entry name" value="MMPL_dom"/>
</dbReference>
<feature type="domain" description="SSD" evidence="8">
    <location>
        <begin position="666"/>
        <end position="792"/>
    </location>
</feature>
<dbReference type="Gene3D" id="1.20.1640.10">
    <property type="entry name" value="Multidrug efflux transporter AcrB transmembrane domain"/>
    <property type="match status" value="2"/>
</dbReference>
<sequence length="797" mass="89132">MNKRVARFLVEHHKLVLIAFAILTAVLGYQALNFKIDASADTLLTKGNKLYLQTQVVNERFSPQEFLLIAYQPKDHKVLSQKTFNDIAKLSGQLEKIERVESVRSILNVPLLSLAKGGLSAEGATEKWTIEQADFSPEELKKVFTDHPIFEDLVINQPQTATALQVLFKADQQLSEIDRKVTELQEKALESELSDDDQKTLQALQTKAEPLQRALTKQRNQEIAKIRELIKPYEAESNIYLGGAHVLGYQLINIIKSDLSIFGGAIAAMICLVLFIVFRKIRWVLIPVLCCVSSVICTVGLFGLLGLKATVISSNFIALQLILTLAIVVHLIVQYREYSNANPDWDQKQLVVETFARKVQPCFYAGITTSIGFASLVFTDIQPVISFGWMMIIAMSLSIAVSLLLFPSTLSLLKREAAGKKSRWASKVLQANASWIQKHPRWPVCASLIVLALGGSGLFFLSVENSFINYFRDSTKVHQELSFIDQEFGGSTPLQLVYTLPGKSGNTDLEFTARDIQTMQLMQAALEEHKGVGDTLSVVNFTELAQQINDGKPLTEYELNAVYWSMDENLKNDLLGSYFNQEHRQVRISTRIQDTTEGLNRADLLAGIRADMEKLEIPEDRYLLTDLFVLYQNILDKLFRSQILALGIVYVLLLLAFWVLFRSFKIALIGITPNVLTTVAVLGFMGWMAIPLDLMTITIASIAMGIAVDDTIHYIHRYREELAEGDGAHALERSHLSVGYALLYTTTIITLGFLLLVFSDFVPSVQFGLLTSLAMVIALLTDLTLLPVLLKRFIKSA</sequence>
<evidence type="ECO:0000256" key="7">
    <source>
        <dbReference type="SAM" id="Phobius"/>
    </source>
</evidence>
<feature type="transmembrane region" description="Helical" evidence="7">
    <location>
        <begin position="765"/>
        <end position="790"/>
    </location>
</feature>
<keyword evidence="10" id="KW-1185">Reference proteome</keyword>
<feature type="transmembrane region" description="Helical" evidence="7">
    <location>
        <begin position="696"/>
        <end position="715"/>
    </location>
</feature>
<feature type="transmembrane region" description="Helical" evidence="7">
    <location>
        <begin position="285"/>
        <end position="305"/>
    </location>
</feature>
<feature type="coiled-coil region" evidence="6">
    <location>
        <begin position="167"/>
        <end position="221"/>
    </location>
</feature>
<dbReference type="Pfam" id="PF03176">
    <property type="entry name" value="MMPL"/>
    <property type="match status" value="2"/>
</dbReference>
<accession>A0ABV7HRA1</accession>
<evidence type="ECO:0000313" key="9">
    <source>
        <dbReference type="EMBL" id="MFC3156302.1"/>
    </source>
</evidence>
<feature type="transmembrane region" description="Helical" evidence="7">
    <location>
        <begin position="259"/>
        <end position="278"/>
    </location>
</feature>
<dbReference type="InterPro" id="IPR050545">
    <property type="entry name" value="Mycobact_MmpL"/>
</dbReference>
<name>A0ABV7HRA1_9GAMM</name>
<proteinExistence type="predicted"/>
<comment type="subcellular location">
    <subcellularLocation>
        <location evidence="1">Cell membrane</location>
        <topology evidence="1">Multi-pass membrane protein</topology>
    </subcellularLocation>
</comment>
<reference evidence="10" key="1">
    <citation type="journal article" date="2019" name="Int. J. Syst. Evol. Microbiol.">
        <title>The Global Catalogue of Microorganisms (GCM) 10K type strain sequencing project: providing services to taxonomists for standard genome sequencing and annotation.</title>
        <authorList>
            <consortium name="The Broad Institute Genomics Platform"/>
            <consortium name="The Broad Institute Genome Sequencing Center for Infectious Disease"/>
            <person name="Wu L."/>
            <person name="Ma J."/>
        </authorList>
    </citation>
    <scope>NUCLEOTIDE SEQUENCE [LARGE SCALE GENOMIC DNA]</scope>
    <source>
        <strain evidence="10">KCTC 52141</strain>
    </source>
</reference>
<keyword evidence="4 7" id="KW-1133">Transmembrane helix</keyword>
<dbReference type="SUPFAM" id="SSF82866">
    <property type="entry name" value="Multidrug efflux transporter AcrB transmembrane domain"/>
    <property type="match status" value="2"/>
</dbReference>
<feature type="transmembrane region" description="Helical" evidence="7">
    <location>
        <begin position="668"/>
        <end position="690"/>
    </location>
</feature>
<dbReference type="PANTHER" id="PTHR33406">
    <property type="entry name" value="MEMBRANE PROTEIN MJ1562-RELATED"/>
    <property type="match status" value="1"/>
</dbReference>
<evidence type="ECO:0000256" key="1">
    <source>
        <dbReference type="ARBA" id="ARBA00004651"/>
    </source>
</evidence>
<feature type="transmembrane region" description="Helical" evidence="7">
    <location>
        <begin position="387"/>
        <end position="413"/>
    </location>
</feature>
<evidence type="ECO:0000256" key="3">
    <source>
        <dbReference type="ARBA" id="ARBA00022692"/>
    </source>
</evidence>
<keyword evidence="5 7" id="KW-0472">Membrane</keyword>
<feature type="transmembrane region" description="Helical" evidence="7">
    <location>
        <begin position="643"/>
        <end position="661"/>
    </location>
</feature>